<dbReference type="EMBL" id="KV454299">
    <property type="protein sequence ID" value="ODQ70773.1"/>
    <property type="molecule type" value="Genomic_DNA"/>
</dbReference>
<comment type="similarity">
    <text evidence="3">Belongs to the TVP18 family.</text>
</comment>
<dbReference type="OrthoDB" id="5591789at2759"/>
<dbReference type="AlphaFoldDB" id="A0A1E3PZA0"/>
<proteinExistence type="inferred from homology"/>
<reference evidence="11 12" key="1">
    <citation type="journal article" date="2016" name="Proc. Natl. Acad. Sci. U.S.A.">
        <title>Comparative genomics of biotechnologically important yeasts.</title>
        <authorList>
            <person name="Riley R."/>
            <person name="Haridas S."/>
            <person name="Wolfe K.H."/>
            <person name="Lopes M.R."/>
            <person name="Hittinger C.T."/>
            <person name="Goeker M."/>
            <person name="Salamov A.A."/>
            <person name="Wisecaver J.H."/>
            <person name="Long T.M."/>
            <person name="Calvey C.H."/>
            <person name="Aerts A.L."/>
            <person name="Barry K.W."/>
            <person name="Choi C."/>
            <person name="Clum A."/>
            <person name="Coughlan A.Y."/>
            <person name="Deshpande S."/>
            <person name="Douglass A.P."/>
            <person name="Hanson S.J."/>
            <person name="Klenk H.-P."/>
            <person name="LaButti K.M."/>
            <person name="Lapidus A."/>
            <person name="Lindquist E.A."/>
            <person name="Lipzen A.M."/>
            <person name="Meier-Kolthoff J.P."/>
            <person name="Ohm R.A."/>
            <person name="Otillar R.P."/>
            <person name="Pangilinan J.L."/>
            <person name="Peng Y."/>
            <person name="Rokas A."/>
            <person name="Rosa C.A."/>
            <person name="Scheuner C."/>
            <person name="Sibirny A.A."/>
            <person name="Slot J.C."/>
            <person name="Stielow J.B."/>
            <person name="Sun H."/>
            <person name="Kurtzman C.P."/>
            <person name="Blackwell M."/>
            <person name="Grigoriev I.V."/>
            <person name="Jeffries T.W."/>
        </authorList>
    </citation>
    <scope>NUCLEOTIDE SEQUENCE [LARGE SCALE GENOMIC DNA]</scope>
    <source>
        <strain evidence="11 12">NRRL Y-11557</strain>
    </source>
</reference>
<sequence length="149" mass="16432">MTIADELRTRNFSLYGQWVGILSIIICLAVGIATIFTFNIGLIIFSAVCIATGLTLIFVEVPFLLRICPISQRFDDFVRRFNNNLPRAGFYLILALVQWFTLFIRGSSLIVAAVFLTIASSCYAIAALKKQEFTSSNALGGQGLAQQII</sequence>
<feature type="transmembrane region" description="Helical" evidence="10">
    <location>
        <begin position="85"/>
        <end position="104"/>
    </location>
</feature>
<evidence type="ECO:0000256" key="7">
    <source>
        <dbReference type="ARBA" id="ARBA00022989"/>
    </source>
</evidence>
<comment type="function">
    <text evidence="1">Golgi membrane protein involved in vesicular trafficking.</text>
</comment>
<dbReference type="Pfam" id="PF10233">
    <property type="entry name" value="Cg6151-P"/>
    <property type="match status" value="1"/>
</dbReference>
<dbReference type="GO" id="GO:0000139">
    <property type="term" value="C:Golgi membrane"/>
    <property type="evidence" value="ECO:0007669"/>
    <property type="project" value="UniProtKB-SubCell"/>
</dbReference>
<comment type="subcellular location">
    <subcellularLocation>
        <location evidence="2">Golgi apparatus membrane</location>
        <topology evidence="2">Multi-pass membrane protein</topology>
    </subcellularLocation>
</comment>
<evidence type="ECO:0000256" key="8">
    <source>
        <dbReference type="ARBA" id="ARBA00023034"/>
    </source>
</evidence>
<evidence type="ECO:0000256" key="9">
    <source>
        <dbReference type="ARBA" id="ARBA00023136"/>
    </source>
</evidence>
<gene>
    <name evidence="11" type="ORF">LIPSTDRAFT_74246</name>
</gene>
<dbReference type="STRING" id="675824.A0A1E3PZA0"/>
<feature type="transmembrane region" description="Helical" evidence="10">
    <location>
        <begin position="110"/>
        <end position="128"/>
    </location>
</feature>
<dbReference type="SMART" id="SM01077">
    <property type="entry name" value="Cg6151-P"/>
    <property type="match status" value="1"/>
</dbReference>
<evidence type="ECO:0000256" key="6">
    <source>
        <dbReference type="ARBA" id="ARBA00022692"/>
    </source>
</evidence>
<keyword evidence="9 10" id="KW-0472">Membrane</keyword>
<evidence type="ECO:0000256" key="3">
    <source>
        <dbReference type="ARBA" id="ARBA00005738"/>
    </source>
</evidence>
<evidence type="ECO:0000256" key="2">
    <source>
        <dbReference type="ARBA" id="ARBA00004653"/>
    </source>
</evidence>
<feature type="transmembrane region" description="Helical" evidence="10">
    <location>
        <begin position="42"/>
        <end position="65"/>
    </location>
</feature>
<evidence type="ECO:0000256" key="4">
    <source>
        <dbReference type="ARBA" id="ARBA00013563"/>
    </source>
</evidence>
<dbReference type="PANTHER" id="PTHR13314">
    <property type="entry name" value="CALCIUM CHANNEL FLOWER HOMOLOG"/>
    <property type="match status" value="1"/>
</dbReference>
<evidence type="ECO:0000256" key="10">
    <source>
        <dbReference type="SAM" id="Phobius"/>
    </source>
</evidence>
<evidence type="ECO:0000313" key="12">
    <source>
        <dbReference type="Proteomes" id="UP000094385"/>
    </source>
</evidence>
<evidence type="ECO:0000256" key="1">
    <source>
        <dbReference type="ARBA" id="ARBA00003246"/>
    </source>
</evidence>
<keyword evidence="12" id="KW-1185">Reference proteome</keyword>
<organism evidence="11 12">
    <name type="scientific">Lipomyces starkeyi NRRL Y-11557</name>
    <dbReference type="NCBI Taxonomy" id="675824"/>
    <lineage>
        <taxon>Eukaryota</taxon>
        <taxon>Fungi</taxon>
        <taxon>Dikarya</taxon>
        <taxon>Ascomycota</taxon>
        <taxon>Saccharomycotina</taxon>
        <taxon>Lipomycetes</taxon>
        <taxon>Lipomycetales</taxon>
        <taxon>Lipomycetaceae</taxon>
        <taxon>Lipomyces</taxon>
    </lineage>
</organism>
<dbReference type="Proteomes" id="UP000094385">
    <property type="component" value="Unassembled WGS sequence"/>
</dbReference>
<keyword evidence="7 10" id="KW-1133">Transmembrane helix</keyword>
<dbReference type="PANTHER" id="PTHR13314:SF2">
    <property type="entry name" value="CALCIUM CHANNEL FLOWER HOMOLOG"/>
    <property type="match status" value="1"/>
</dbReference>
<dbReference type="InterPro" id="IPR019365">
    <property type="entry name" value="TVP18/Ca-channel_flower"/>
</dbReference>
<evidence type="ECO:0000313" key="11">
    <source>
        <dbReference type="EMBL" id="ODQ70773.1"/>
    </source>
</evidence>
<keyword evidence="8" id="KW-0333">Golgi apparatus</keyword>
<feature type="transmembrane region" description="Helical" evidence="10">
    <location>
        <begin position="12"/>
        <end position="36"/>
    </location>
</feature>
<dbReference type="GO" id="GO:0016192">
    <property type="term" value="P:vesicle-mediated transport"/>
    <property type="evidence" value="ECO:0007669"/>
    <property type="project" value="TreeGrafter"/>
</dbReference>
<protein>
    <recommendedName>
        <fullName evidence="4">Golgi apparatus membrane protein TVP18</fullName>
    </recommendedName>
    <alternativeName>
        <fullName evidence="5">Golgi apparatus membrane protein tvp18</fullName>
    </alternativeName>
</protein>
<keyword evidence="6 10" id="KW-0812">Transmembrane</keyword>
<name>A0A1E3PZA0_LIPST</name>
<evidence type="ECO:0000256" key="5">
    <source>
        <dbReference type="ARBA" id="ARBA00020655"/>
    </source>
</evidence>
<accession>A0A1E3PZA0</accession>